<comment type="caution">
    <text evidence="1">The sequence shown here is derived from an EMBL/GenBank/DDBJ whole genome shotgun (WGS) entry which is preliminary data.</text>
</comment>
<dbReference type="EMBL" id="VXPY01000005">
    <property type="protein sequence ID" value="MYD88817.1"/>
    <property type="molecule type" value="Genomic_DNA"/>
</dbReference>
<dbReference type="AlphaFoldDB" id="A0A6B1DNE9"/>
<evidence type="ECO:0000313" key="1">
    <source>
        <dbReference type="EMBL" id="MYD88817.1"/>
    </source>
</evidence>
<proteinExistence type="predicted"/>
<organism evidence="1">
    <name type="scientific">Caldilineaceae bacterium SB0662_bin_9</name>
    <dbReference type="NCBI Taxonomy" id="2605258"/>
    <lineage>
        <taxon>Bacteria</taxon>
        <taxon>Bacillati</taxon>
        <taxon>Chloroflexota</taxon>
        <taxon>Caldilineae</taxon>
        <taxon>Caldilineales</taxon>
        <taxon>Caldilineaceae</taxon>
    </lineage>
</organism>
<name>A0A6B1DNE9_9CHLR</name>
<gene>
    <name evidence="1" type="ORF">F4Y08_00540</name>
</gene>
<accession>A0A6B1DNE9</accession>
<protein>
    <submittedName>
        <fullName evidence="1">Transposase family protein</fullName>
    </submittedName>
</protein>
<sequence length="78" mass="8701">MELSHGIPSHDTFGCVFARLDSQPLEGCFTLWVHSLAAALRVQVVTVDGKEARRAHDAGQGGRPYTWSALRRTRHVWS</sequence>
<reference evidence="1" key="1">
    <citation type="submission" date="2019-09" db="EMBL/GenBank/DDBJ databases">
        <title>Characterisation of the sponge microbiome using genome-centric metagenomics.</title>
        <authorList>
            <person name="Engelberts J.P."/>
            <person name="Robbins S.J."/>
            <person name="De Goeij J.M."/>
            <person name="Aranda M."/>
            <person name="Bell S.C."/>
            <person name="Webster N.S."/>
        </authorList>
    </citation>
    <scope>NUCLEOTIDE SEQUENCE</scope>
    <source>
        <strain evidence="1">SB0662_bin_9</strain>
    </source>
</reference>